<name>A0A2Z6QL58_9GLOM</name>
<reference evidence="2 3" key="1">
    <citation type="submission" date="2017-11" db="EMBL/GenBank/DDBJ databases">
        <title>The genome of Rhizophagus clarus HR1 reveals common genetic basis of auxotrophy among arbuscular mycorrhizal fungi.</title>
        <authorList>
            <person name="Kobayashi Y."/>
        </authorList>
    </citation>
    <scope>NUCLEOTIDE SEQUENCE [LARGE SCALE GENOMIC DNA]</scope>
    <source>
        <strain evidence="2 3">HR1</strain>
    </source>
</reference>
<dbReference type="EMBL" id="BEXD01000229">
    <property type="protein sequence ID" value="GBB85544.1"/>
    <property type="molecule type" value="Genomic_DNA"/>
</dbReference>
<dbReference type="InterPro" id="IPR011009">
    <property type="entry name" value="Kinase-like_dom_sf"/>
</dbReference>
<gene>
    <name evidence="2" type="ORF">RclHR1_12030004</name>
</gene>
<dbReference type="Gene3D" id="1.10.510.10">
    <property type="entry name" value="Transferase(Phosphotransferase) domain 1"/>
    <property type="match status" value="1"/>
</dbReference>
<dbReference type="Pfam" id="PF07714">
    <property type="entry name" value="PK_Tyr_Ser-Thr"/>
    <property type="match status" value="1"/>
</dbReference>
<keyword evidence="3" id="KW-1185">Reference proteome</keyword>
<evidence type="ECO:0000313" key="2">
    <source>
        <dbReference type="EMBL" id="GBB85544.1"/>
    </source>
</evidence>
<dbReference type="InterPro" id="IPR051681">
    <property type="entry name" value="Ser/Thr_Kinases-Pseudokinases"/>
</dbReference>
<dbReference type="InterPro" id="IPR001245">
    <property type="entry name" value="Ser-Thr/Tyr_kinase_cat_dom"/>
</dbReference>
<accession>A0A2Z6QL58</accession>
<evidence type="ECO:0000313" key="3">
    <source>
        <dbReference type="Proteomes" id="UP000247702"/>
    </source>
</evidence>
<organism evidence="2 3">
    <name type="scientific">Rhizophagus clarus</name>
    <dbReference type="NCBI Taxonomy" id="94130"/>
    <lineage>
        <taxon>Eukaryota</taxon>
        <taxon>Fungi</taxon>
        <taxon>Fungi incertae sedis</taxon>
        <taxon>Mucoromycota</taxon>
        <taxon>Glomeromycotina</taxon>
        <taxon>Glomeromycetes</taxon>
        <taxon>Glomerales</taxon>
        <taxon>Glomeraceae</taxon>
        <taxon>Rhizophagus</taxon>
    </lineage>
</organism>
<dbReference type="AlphaFoldDB" id="A0A2Z6QL58"/>
<sequence length="388" mass="45864">MIRGRRGSQNLKNQMTKCEECNENYYIENNEWCKSCNSKHLQNDFEKLTANNEVKKFFQKIQNEVDSPYIVLEWISYNELKIKNKIGEGGFGIVYFAIWNNGPIINLNYPENENLLYEIEQYTKLKDNTFFVRCFGISQNPETKAYIMVMEYIPYGSLDKYDITNMIWKDRIKALLDISNGLEQLHECNLTHQDFHSGNLLFSIQKNLLITNLSLCEAVNEKSNVKYGVVPYMAPELLFDKKTYTAKADIYSFGMIMYFIATGNQPFANYDDYYSLAKEVKYNNFRPKIKDLEIPESYIKLIKKCWASNPDDRPIINDIKEEIRLYYQHPKLYGIEKAEQYLKANEIQKYPQIFYRSKIFNSKETIKNDYSLELKGVQSWSNYDLDKL</sequence>
<dbReference type="PROSITE" id="PS50011">
    <property type="entry name" value="PROTEIN_KINASE_DOM"/>
    <property type="match status" value="1"/>
</dbReference>
<dbReference type="GO" id="GO:0004674">
    <property type="term" value="F:protein serine/threonine kinase activity"/>
    <property type="evidence" value="ECO:0007669"/>
    <property type="project" value="TreeGrafter"/>
</dbReference>
<evidence type="ECO:0000259" key="1">
    <source>
        <dbReference type="PROSITE" id="PS50011"/>
    </source>
</evidence>
<proteinExistence type="predicted"/>
<dbReference type="GO" id="GO:0005524">
    <property type="term" value="F:ATP binding"/>
    <property type="evidence" value="ECO:0007669"/>
    <property type="project" value="InterPro"/>
</dbReference>
<dbReference type="Proteomes" id="UP000247702">
    <property type="component" value="Unassembled WGS sequence"/>
</dbReference>
<protein>
    <recommendedName>
        <fullName evidence="1">Protein kinase domain-containing protein</fullName>
    </recommendedName>
</protein>
<dbReference type="InterPro" id="IPR000719">
    <property type="entry name" value="Prot_kinase_dom"/>
</dbReference>
<dbReference type="SUPFAM" id="SSF56112">
    <property type="entry name" value="Protein kinase-like (PK-like)"/>
    <property type="match status" value="1"/>
</dbReference>
<comment type="caution">
    <text evidence="2">The sequence shown here is derived from an EMBL/GenBank/DDBJ whole genome shotgun (WGS) entry which is preliminary data.</text>
</comment>
<feature type="domain" description="Protein kinase" evidence="1">
    <location>
        <begin position="80"/>
        <end position="332"/>
    </location>
</feature>
<dbReference type="PANTHER" id="PTHR44329">
    <property type="entry name" value="SERINE/THREONINE-PROTEIN KINASE TNNI3K-RELATED"/>
    <property type="match status" value="1"/>
</dbReference>